<keyword evidence="2" id="KW-1185">Reference proteome</keyword>
<reference evidence="1" key="2">
    <citation type="journal article" date="2023" name="IMA Fungus">
        <title>Comparative genomic study of the Penicillium genus elucidates a diverse pangenome and 15 lateral gene transfer events.</title>
        <authorList>
            <person name="Petersen C."/>
            <person name="Sorensen T."/>
            <person name="Nielsen M.R."/>
            <person name="Sondergaard T.E."/>
            <person name="Sorensen J.L."/>
            <person name="Fitzpatrick D.A."/>
            <person name="Frisvad J.C."/>
            <person name="Nielsen K.L."/>
        </authorList>
    </citation>
    <scope>NUCLEOTIDE SEQUENCE</scope>
    <source>
        <strain evidence="1">IBT 20477</strain>
    </source>
</reference>
<name>A0A9W9J8C0_9EURO</name>
<evidence type="ECO:0000313" key="2">
    <source>
        <dbReference type="Proteomes" id="UP001150942"/>
    </source>
</evidence>
<dbReference type="Proteomes" id="UP001150942">
    <property type="component" value="Unassembled WGS sequence"/>
</dbReference>
<dbReference type="EMBL" id="JAPQKQ010000006">
    <property type="protein sequence ID" value="KAJ5192373.1"/>
    <property type="molecule type" value="Genomic_DNA"/>
</dbReference>
<gene>
    <name evidence="1" type="ORF">N7449_008515</name>
</gene>
<proteinExistence type="predicted"/>
<accession>A0A9W9J8C0</accession>
<organism evidence="1 2">
    <name type="scientific">Penicillium cf. viridicatum</name>
    <dbReference type="NCBI Taxonomy" id="2972119"/>
    <lineage>
        <taxon>Eukaryota</taxon>
        <taxon>Fungi</taxon>
        <taxon>Dikarya</taxon>
        <taxon>Ascomycota</taxon>
        <taxon>Pezizomycotina</taxon>
        <taxon>Eurotiomycetes</taxon>
        <taxon>Eurotiomycetidae</taxon>
        <taxon>Eurotiales</taxon>
        <taxon>Aspergillaceae</taxon>
        <taxon>Penicillium</taxon>
    </lineage>
</organism>
<comment type="caution">
    <text evidence="1">The sequence shown here is derived from an EMBL/GenBank/DDBJ whole genome shotgun (WGS) entry which is preliminary data.</text>
</comment>
<reference evidence="1" key="1">
    <citation type="submission" date="2022-11" db="EMBL/GenBank/DDBJ databases">
        <authorList>
            <person name="Petersen C."/>
        </authorList>
    </citation>
    <scope>NUCLEOTIDE SEQUENCE</scope>
    <source>
        <strain evidence="1">IBT 20477</strain>
    </source>
</reference>
<dbReference type="OrthoDB" id="10564886at2759"/>
<sequence>MKAEVNGTPNLTSQTLKIAEKVRYTTPRSPGPPIPCCQRRSRHKANNIGKVAESRPLASLSEGQIEVLSRLRARETLRAHRYDTIMEEVTLLIGVTTGLRDLYGASILSISQVTQGIPIILQRLERQMMCLHEEMLGLRGQGVADQWTMEWIYRDVT</sequence>
<dbReference type="AlphaFoldDB" id="A0A9W9J8C0"/>
<evidence type="ECO:0000313" key="1">
    <source>
        <dbReference type="EMBL" id="KAJ5192373.1"/>
    </source>
</evidence>
<protein>
    <submittedName>
        <fullName evidence="1">Uncharacterized protein</fullName>
    </submittedName>
</protein>